<dbReference type="Proteomes" id="UP000784294">
    <property type="component" value="Unassembled WGS sequence"/>
</dbReference>
<sequence>MPASILVWWTPSATKSPLCPILSLLRHSFPSPHLLVLYVQVPLPSDMPPAFILICIRNLFQVSLLLPRISQTEPYNPYILLSLQLVCLNPRSQVSFIRLNRRYED</sequence>
<comment type="caution">
    <text evidence="1">The sequence shown here is derived from an EMBL/GenBank/DDBJ whole genome shotgun (WGS) entry which is preliminary data.</text>
</comment>
<dbReference type="EMBL" id="CAAALY010080507">
    <property type="protein sequence ID" value="VEL26472.1"/>
    <property type="molecule type" value="Genomic_DNA"/>
</dbReference>
<evidence type="ECO:0000313" key="2">
    <source>
        <dbReference type="Proteomes" id="UP000784294"/>
    </source>
</evidence>
<name>A0A448X305_9PLAT</name>
<reference evidence="1" key="1">
    <citation type="submission" date="2018-11" db="EMBL/GenBank/DDBJ databases">
        <authorList>
            <consortium name="Pathogen Informatics"/>
        </authorList>
    </citation>
    <scope>NUCLEOTIDE SEQUENCE</scope>
</reference>
<organism evidence="1 2">
    <name type="scientific">Protopolystoma xenopodis</name>
    <dbReference type="NCBI Taxonomy" id="117903"/>
    <lineage>
        <taxon>Eukaryota</taxon>
        <taxon>Metazoa</taxon>
        <taxon>Spiralia</taxon>
        <taxon>Lophotrochozoa</taxon>
        <taxon>Platyhelminthes</taxon>
        <taxon>Monogenea</taxon>
        <taxon>Polyopisthocotylea</taxon>
        <taxon>Polystomatidea</taxon>
        <taxon>Polystomatidae</taxon>
        <taxon>Protopolystoma</taxon>
    </lineage>
</organism>
<evidence type="ECO:0000313" key="1">
    <source>
        <dbReference type="EMBL" id="VEL26472.1"/>
    </source>
</evidence>
<accession>A0A448X305</accession>
<protein>
    <submittedName>
        <fullName evidence="1">Uncharacterized protein</fullName>
    </submittedName>
</protein>
<dbReference type="AlphaFoldDB" id="A0A448X305"/>
<keyword evidence="2" id="KW-1185">Reference proteome</keyword>
<gene>
    <name evidence="1" type="ORF">PXEA_LOCUS19912</name>
</gene>
<proteinExistence type="predicted"/>